<dbReference type="GO" id="GO:0046872">
    <property type="term" value="F:metal ion binding"/>
    <property type="evidence" value="ECO:0007669"/>
    <property type="project" value="UniProtKB-KW"/>
</dbReference>
<keyword evidence="3 9" id="KW-0349">Heme</keyword>
<dbReference type="InterPro" id="IPR009056">
    <property type="entry name" value="Cyt_c-like_dom"/>
</dbReference>
<evidence type="ECO:0000256" key="6">
    <source>
        <dbReference type="ARBA" id="ARBA00022989"/>
    </source>
</evidence>
<dbReference type="PRINTS" id="PR00603">
    <property type="entry name" value="CYTOCHROMEC1"/>
</dbReference>
<evidence type="ECO:0000256" key="1">
    <source>
        <dbReference type="ARBA" id="ARBA00004370"/>
    </source>
</evidence>
<evidence type="ECO:0000256" key="10">
    <source>
        <dbReference type="SAM" id="Phobius"/>
    </source>
</evidence>
<dbReference type="eggNOG" id="COG2857">
    <property type="taxonomic scope" value="Bacteria"/>
</dbReference>
<dbReference type="GO" id="GO:0009055">
    <property type="term" value="F:electron transfer activity"/>
    <property type="evidence" value="ECO:0007669"/>
    <property type="project" value="InterPro"/>
</dbReference>
<evidence type="ECO:0000256" key="7">
    <source>
        <dbReference type="ARBA" id="ARBA00023004"/>
    </source>
</evidence>
<dbReference type="InterPro" id="IPR002326">
    <property type="entry name" value="Cyt_c1"/>
</dbReference>
<feature type="binding site" description="covalent" evidence="9">
    <location>
        <position position="191"/>
    </location>
    <ligand>
        <name>heme c</name>
        <dbReference type="ChEBI" id="CHEBI:61717"/>
    </ligand>
</feature>
<dbReference type="STRING" id="1185766.SAMN05216224_102141"/>
<dbReference type="PANTHER" id="PTHR10266:SF3">
    <property type="entry name" value="CYTOCHROME C1, HEME PROTEIN, MITOCHONDRIAL"/>
    <property type="match status" value="1"/>
</dbReference>
<dbReference type="Pfam" id="PF02167">
    <property type="entry name" value="Cytochrom_C1"/>
    <property type="match status" value="1"/>
</dbReference>
<keyword evidence="6 10" id="KW-1133">Transmembrane helix</keyword>
<dbReference type="EMBL" id="JHEH01000005">
    <property type="protein sequence ID" value="KEP70688.1"/>
    <property type="molecule type" value="Genomic_DNA"/>
</dbReference>
<evidence type="ECO:0000256" key="5">
    <source>
        <dbReference type="ARBA" id="ARBA00022723"/>
    </source>
</evidence>
<evidence type="ECO:0000256" key="9">
    <source>
        <dbReference type="PIRSR" id="PIRSR602326-1"/>
    </source>
</evidence>
<evidence type="ECO:0000256" key="2">
    <source>
        <dbReference type="ARBA" id="ARBA00016165"/>
    </source>
</evidence>
<feature type="binding site" description="covalent" evidence="9">
    <location>
        <position position="63"/>
    </location>
    <ligand>
        <name>heme c</name>
        <dbReference type="ChEBI" id="CHEBI:61717"/>
    </ligand>
</feature>
<dbReference type="Proteomes" id="UP000027725">
    <property type="component" value="Unassembled WGS sequence"/>
</dbReference>
<dbReference type="SUPFAM" id="SSF46626">
    <property type="entry name" value="Cytochrome c"/>
    <property type="match status" value="1"/>
</dbReference>
<reference evidence="13 14" key="1">
    <citation type="submission" date="2014-03" db="EMBL/GenBank/DDBJ databases">
        <title>The draft genome sequence of Thioclava dalianensis DLFJ1-1.</title>
        <authorList>
            <person name="Lai Q."/>
            <person name="Shao Z."/>
        </authorList>
    </citation>
    <scope>NUCLEOTIDE SEQUENCE [LARGE SCALE GENOMIC DNA]</scope>
    <source>
        <strain evidence="13 14">DLFJ1-1</strain>
    </source>
</reference>
<sequence length="268" mass="29218">MKHLLISAISALVIGAGAIAATPAQAAGGESHVENIDFSFEGPFGTYDQQQLRRGFQVYREVCSACHGLKFVAYRTLADADGLGMNPDWVRAFAATHDVIDKETGEERPGKETDHFPTVTGIGMGPDLSLMAKARAGFHGPYGLGINQLIHGIGGPEYIYSVLTGYTGEDKEEAGSIFYENHTFPGGWIAMPPPLSEDLIEYEDGTPASVEQMAQDVSAFLMWTAEPKLMPRKRWGFVAVLLLAVFSALLYLTNKKLWAPHKGKDFHL</sequence>
<dbReference type="Gene3D" id="1.10.760.10">
    <property type="entry name" value="Cytochrome c-like domain"/>
    <property type="match status" value="1"/>
</dbReference>
<keyword evidence="7 9" id="KW-0408">Iron</keyword>
<feature type="binding site" description="covalent" evidence="9">
    <location>
        <position position="66"/>
    </location>
    <ligand>
        <name>heme c</name>
        <dbReference type="ChEBI" id="CHEBI:61717"/>
    </ligand>
</feature>
<dbReference type="RefSeq" id="WP_081856269.1">
    <property type="nucleotide sequence ID" value="NZ_FOVB01000002.1"/>
</dbReference>
<proteinExistence type="predicted"/>
<gene>
    <name evidence="13" type="ORF">DL1_16450</name>
</gene>
<dbReference type="OrthoDB" id="9808471at2"/>
<evidence type="ECO:0000256" key="11">
    <source>
        <dbReference type="SAM" id="SignalP"/>
    </source>
</evidence>
<dbReference type="GO" id="GO:0020037">
    <property type="term" value="F:heme binding"/>
    <property type="evidence" value="ECO:0007669"/>
    <property type="project" value="InterPro"/>
</dbReference>
<keyword evidence="8 10" id="KW-0472">Membrane</keyword>
<name>A0A074TNW8_9RHOB</name>
<dbReference type="PROSITE" id="PS51007">
    <property type="entry name" value="CYTC"/>
    <property type="match status" value="1"/>
</dbReference>
<organism evidence="13 14">
    <name type="scientific">Thioclava dalianensis</name>
    <dbReference type="NCBI Taxonomy" id="1185766"/>
    <lineage>
        <taxon>Bacteria</taxon>
        <taxon>Pseudomonadati</taxon>
        <taxon>Pseudomonadota</taxon>
        <taxon>Alphaproteobacteria</taxon>
        <taxon>Rhodobacterales</taxon>
        <taxon>Paracoccaceae</taxon>
        <taxon>Thioclava</taxon>
    </lineage>
</organism>
<accession>A0A074TNW8</accession>
<keyword evidence="14" id="KW-1185">Reference proteome</keyword>
<dbReference type="InterPro" id="IPR036909">
    <property type="entry name" value="Cyt_c-like_dom_sf"/>
</dbReference>
<evidence type="ECO:0000259" key="12">
    <source>
        <dbReference type="PROSITE" id="PS51007"/>
    </source>
</evidence>
<feature type="transmembrane region" description="Helical" evidence="10">
    <location>
        <begin position="235"/>
        <end position="252"/>
    </location>
</feature>
<dbReference type="PANTHER" id="PTHR10266">
    <property type="entry name" value="CYTOCHROME C1"/>
    <property type="match status" value="1"/>
</dbReference>
<comment type="cofactor">
    <cofactor evidence="9">
        <name>heme c</name>
        <dbReference type="ChEBI" id="CHEBI:61717"/>
    </cofactor>
    <text evidence="9">Binds 1 heme c group covalently per subunit.</text>
</comment>
<comment type="subcellular location">
    <subcellularLocation>
        <location evidence="1">Membrane</location>
    </subcellularLocation>
</comment>
<keyword evidence="4 10" id="KW-0812">Transmembrane</keyword>
<evidence type="ECO:0000256" key="4">
    <source>
        <dbReference type="ARBA" id="ARBA00022692"/>
    </source>
</evidence>
<feature type="domain" description="Cytochrome c" evidence="12">
    <location>
        <begin position="50"/>
        <end position="207"/>
    </location>
</feature>
<keyword evidence="5 9" id="KW-0479">Metal-binding</keyword>
<evidence type="ECO:0000256" key="3">
    <source>
        <dbReference type="ARBA" id="ARBA00022617"/>
    </source>
</evidence>
<dbReference type="GO" id="GO:0016020">
    <property type="term" value="C:membrane"/>
    <property type="evidence" value="ECO:0007669"/>
    <property type="project" value="UniProtKB-SubCell"/>
</dbReference>
<feature type="chain" id="PRO_5001700067" description="Cytochrome c1" evidence="11">
    <location>
        <begin position="27"/>
        <end position="268"/>
    </location>
</feature>
<feature type="signal peptide" evidence="11">
    <location>
        <begin position="1"/>
        <end position="26"/>
    </location>
</feature>
<dbReference type="Gene3D" id="1.20.5.100">
    <property type="entry name" value="Cytochrome c1, transmembrane anchor, C-terminal"/>
    <property type="match status" value="1"/>
</dbReference>
<comment type="caution">
    <text evidence="13">The sequence shown here is derived from an EMBL/GenBank/DDBJ whole genome shotgun (WGS) entry which is preliminary data.</text>
</comment>
<protein>
    <recommendedName>
        <fullName evidence="2">Cytochrome c1</fullName>
    </recommendedName>
</protein>
<keyword evidence="11" id="KW-0732">Signal</keyword>
<dbReference type="AlphaFoldDB" id="A0A074TNW8"/>
<evidence type="ECO:0000313" key="13">
    <source>
        <dbReference type="EMBL" id="KEP70688.1"/>
    </source>
</evidence>
<feature type="binding site" description="covalent" evidence="9">
    <location>
        <position position="67"/>
    </location>
    <ligand>
        <name>heme c</name>
        <dbReference type="ChEBI" id="CHEBI:61717"/>
    </ligand>
</feature>
<evidence type="ECO:0000313" key="14">
    <source>
        <dbReference type="Proteomes" id="UP000027725"/>
    </source>
</evidence>
<evidence type="ECO:0000256" key="8">
    <source>
        <dbReference type="ARBA" id="ARBA00023136"/>
    </source>
</evidence>